<evidence type="ECO:0000256" key="3">
    <source>
        <dbReference type="ARBA" id="ARBA00023014"/>
    </source>
</evidence>
<keyword evidence="2" id="KW-0408">Iron</keyword>
<gene>
    <name evidence="7" type="ORF">GWK15_04175</name>
    <name evidence="6" type="ORF">GXW75_24190</name>
</gene>
<dbReference type="PANTHER" id="PTHR43432:SF3">
    <property type="entry name" value="SLR0285 PROTEIN"/>
    <property type="match status" value="1"/>
</dbReference>
<evidence type="ECO:0000256" key="1">
    <source>
        <dbReference type="ARBA" id="ARBA00022723"/>
    </source>
</evidence>
<reference evidence="6" key="1">
    <citation type="submission" date="2020-01" db="EMBL/GenBank/DDBJ databases">
        <authorList>
            <person name="Rat A."/>
        </authorList>
    </citation>
    <scope>NUCLEOTIDE SEQUENCE</scope>
    <source>
        <strain evidence="6">LMG 31161</strain>
    </source>
</reference>
<dbReference type="GO" id="GO:0046872">
    <property type="term" value="F:metal ion binding"/>
    <property type="evidence" value="ECO:0007669"/>
    <property type="project" value="UniProtKB-KW"/>
</dbReference>
<dbReference type="NCBIfam" id="NF033668">
    <property type="entry name" value="rSAM_PA0069"/>
    <property type="match status" value="1"/>
</dbReference>
<sequence>MPDGTPHRLPPMGEAFALPPAARKGRGAGLNPAIRFETSSREAFDDGWGTLEAAFADLPPLPTTLTPDKSKSALAWNESPDIGFDRAVNPYRGCEHGCVYCYARPSHAYLGLSPGLDFETRLIFKPEVAALLEKELRKPGYDPRPIALGSNTDPYQPVERTLKLTRAVLEVLDRFNHPVTIVTKSAGVLRDLDILAAMAKRNLARVCLSITTLDPRLARIMEPRAASPERRLAAVRDLAAAGVPAAVLAAPMIPGVNDAELETILERAAAAGATHAGYVLLRLPLEIKQLFEDWLARHMPDRAARVLSLIRQTRGGALYDSRFGVRQKGTGAYADLLAQRFAVAARRLNLERRGGGVGNLDCTQFRVPDAARKAPQTAQLALF</sequence>
<dbReference type="SFLD" id="SFLDG01084">
    <property type="entry name" value="Uncharacterised_Radical_SAM_Su"/>
    <property type="match status" value="1"/>
</dbReference>
<keyword evidence="1" id="KW-0479">Metal-binding</keyword>
<feature type="region of interest" description="Disordered" evidence="4">
    <location>
        <begin position="1"/>
        <end position="25"/>
    </location>
</feature>
<keyword evidence="3" id="KW-0411">Iron-sulfur</keyword>
<organism evidence="6 9">
    <name type="scientific">Neoroseomonas oryzicola</name>
    <dbReference type="NCBI Taxonomy" id="535904"/>
    <lineage>
        <taxon>Bacteria</taxon>
        <taxon>Pseudomonadati</taxon>
        <taxon>Pseudomonadota</taxon>
        <taxon>Alphaproteobacteria</taxon>
        <taxon>Acetobacterales</taxon>
        <taxon>Acetobacteraceae</taxon>
        <taxon>Neoroseomonas</taxon>
    </lineage>
</organism>
<accession>A0A9X9WPW7</accession>
<name>A0A9X9WPW7_9PROT</name>
<comment type="caution">
    <text evidence="6">The sequence shown here is derived from an EMBL/GenBank/DDBJ whole genome shotgun (WGS) entry which is preliminary data.</text>
</comment>
<dbReference type="AlphaFoldDB" id="A0A9X9WPW7"/>
<dbReference type="GO" id="GO:0003824">
    <property type="term" value="F:catalytic activity"/>
    <property type="evidence" value="ECO:0007669"/>
    <property type="project" value="InterPro"/>
</dbReference>
<evidence type="ECO:0000259" key="5">
    <source>
        <dbReference type="SMART" id="SM00729"/>
    </source>
</evidence>
<feature type="domain" description="Elp3/MiaA/NifB-like radical SAM core" evidence="5">
    <location>
        <begin position="84"/>
        <end position="311"/>
    </location>
</feature>
<dbReference type="InterPro" id="IPR007197">
    <property type="entry name" value="rSAM"/>
</dbReference>
<evidence type="ECO:0000313" key="9">
    <source>
        <dbReference type="Proteomes" id="UP001138708"/>
    </source>
</evidence>
<evidence type="ECO:0000313" key="6">
    <source>
        <dbReference type="EMBL" id="MBR0662377.1"/>
    </source>
</evidence>
<evidence type="ECO:0000256" key="2">
    <source>
        <dbReference type="ARBA" id="ARBA00023004"/>
    </source>
</evidence>
<dbReference type="Proteomes" id="UP001138708">
    <property type="component" value="Unassembled WGS sequence"/>
</dbReference>
<evidence type="ECO:0000313" key="8">
    <source>
        <dbReference type="Proteomes" id="UP000746741"/>
    </source>
</evidence>
<dbReference type="SFLD" id="SFLDS00029">
    <property type="entry name" value="Radical_SAM"/>
    <property type="match status" value="1"/>
</dbReference>
<dbReference type="GO" id="GO:0051536">
    <property type="term" value="F:iron-sulfur cluster binding"/>
    <property type="evidence" value="ECO:0007669"/>
    <property type="project" value="UniProtKB-KW"/>
</dbReference>
<reference evidence="7 8" key="2">
    <citation type="submission" date="2020-02" db="EMBL/GenBank/DDBJ databases">
        <authorList>
            <person name="Sun Q."/>
            <person name="Inoue M."/>
        </authorList>
    </citation>
    <scope>NUCLEOTIDE SEQUENCE [LARGE SCALE GENOMIC DNA]</scope>
    <source>
        <strain evidence="7 8">KCTC 22478</strain>
    </source>
</reference>
<dbReference type="EMBL" id="JAAVUP010000001">
    <property type="protein sequence ID" value="NKE16126.1"/>
    <property type="molecule type" value="Genomic_DNA"/>
</dbReference>
<evidence type="ECO:0000313" key="7">
    <source>
        <dbReference type="EMBL" id="NKE16126.1"/>
    </source>
</evidence>
<dbReference type="Gene3D" id="3.80.30.30">
    <property type="match status" value="1"/>
</dbReference>
<dbReference type="PANTHER" id="PTHR43432">
    <property type="entry name" value="SLR0285 PROTEIN"/>
    <property type="match status" value="1"/>
</dbReference>
<dbReference type="SUPFAM" id="SSF102114">
    <property type="entry name" value="Radical SAM enzymes"/>
    <property type="match status" value="1"/>
</dbReference>
<dbReference type="InterPro" id="IPR058240">
    <property type="entry name" value="rSAM_sf"/>
</dbReference>
<proteinExistence type="predicted"/>
<dbReference type="Proteomes" id="UP000746741">
    <property type="component" value="Unassembled WGS sequence"/>
</dbReference>
<dbReference type="CDD" id="cd01335">
    <property type="entry name" value="Radical_SAM"/>
    <property type="match status" value="1"/>
</dbReference>
<keyword evidence="8" id="KW-1185">Reference proteome</keyword>
<dbReference type="InterPro" id="IPR006638">
    <property type="entry name" value="Elp3/MiaA/NifB-like_rSAM"/>
</dbReference>
<protein>
    <submittedName>
        <fullName evidence="6">PA0069 family radical SAM protein</fullName>
    </submittedName>
</protein>
<dbReference type="InterPro" id="IPR040086">
    <property type="entry name" value="MJ0683-like"/>
</dbReference>
<dbReference type="EMBL" id="JAAEDK010000097">
    <property type="protein sequence ID" value="MBR0662377.1"/>
    <property type="molecule type" value="Genomic_DNA"/>
</dbReference>
<evidence type="ECO:0000256" key="4">
    <source>
        <dbReference type="SAM" id="MobiDB-lite"/>
    </source>
</evidence>
<reference evidence="6" key="3">
    <citation type="journal article" date="2021" name="Syst. Appl. Microbiol.">
        <title>Roseomonas hellenica sp. nov., isolated from roots of wild-growing Alkanna tinctoria.</title>
        <authorList>
            <person name="Rat A."/>
            <person name="Naranjo H.D."/>
            <person name="Lebbe L."/>
            <person name="Cnockaert M."/>
            <person name="Krigas N."/>
            <person name="Grigoriadou K."/>
            <person name="Maloupa E."/>
            <person name="Willems A."/>
        </authorList>
    </citation>
    <scope>NUCLEOTIDE SEQUENCE</scope>
    <source>
        <strain evidence="6">LMG 31161</strain>
    </source>
</reference>
<dbReference type="SMART" id="SM00729">
    <property type="entry name" value="Elp3"/>
    <property type="match status" value="1"/>
</dbReference>
<dbReference type="Pfam" id="PF04055">
    <property type="entry name" value="Radical_SAM"/>
    <property type="match status" value="1"/>
</dbReference>